<keyword evidence="2" id="KW-1185">Reference proteome</keyword>
<dbReference type="GO" id="GO:0016616">
    <property type="term" value="F:oxidoreductase activity, acting on the CH-OH group of donors, NAD or NADP as acceptor"/>
    <property type="evidence" value="ECO:0007669"/>
    <property type="project" value="TreeGrafter"/>
</dbReference>
<sequence>VLVNNAGIASFLKSQELPNLRENFNSTFNANITSVPAVTSTFLSLLHLSPNPKVISISSDRASLTQSSNRKLPPTAVVAYTVSGAALNSLTIELQNTEDVLKEGGEGKGRGKVEFWAANPGHCKTAFNGYRGTKGPIDGAELVVQLVVGEEGQWKREGGYEGGALIDVA</sequence>
<dbReference type="AlphaFoldDB" id="A0A2J6THZ6"/>
<reference evidence="1 2" key="1">
    <citation type="submission" date="2016-04" db="EMBL/GenBank/DDBJ databases">
        <title>A degradative enzymes factory behind the ericoid mycorrhizal symbiosis.</title>
        <authorList>
            <consortium name="DOE Joint Genome Institute"/>
            <person name="Martino E."/>
            <person name="Morin E."/>
            <person name="Grelet G."/>
            <person name="Kuo A."/>
            <person name="Kohler A."/>
            <person name="Daghino S."/>
            <person name="Barry K."/>
            <person name="Choi C."/>
            <person name="Cichocki N."/>
            <person name="Clum A."/>
            <person name="Copeland A."/>
            <person name="Hainaut M."/>
            <person name="Haridas S."/>
            <person name="Labutti K."/>
            <person name="Lindquist E."/>
            <person name="Lipzen A."/>
            <person name="Khouja H.-R."/>
            <person name="Murat C."/>
            <person name="Ohm R."/>
            <person name="Olson A."/>
            <person name="Spatafora J."/>
            <person name="Veneault-Fourrey C."/>
            <person name="Henrissat B."/>
            <person name="Grigoriev I."/>
            <person name="Martin F."/>
            <person name="Perotto S."/>
        </authorList>
    </citation>
    <scope>NUCLEOTIDE SEQUENCE [LARGE SCALE GENOMIC DNA]</scope>
    <source>
        <strain evidence="1 2">E</strain>
    </source>
</reference>
<feature type="non-terminal residue" evidence="1">
    <location>
        <position position="1"/>
    </location>
</feature>
<dbReference type="RefSeq" id="XP_024739492.1">
    <property type="nucleotide sequence ID" value="XM_024877944.1"/>
</dbReference>
<dbReference type="InterPro" id="IPR036291">
    <property type="entry name" value="NAD(P)-bd_dom_sf"/>
</dbReference>
<dbReference type="STRING" id="1095630.A0A2J6THZ6"/>
<dbReference type="GeneID" id="36586021"/>
<name>A0A2J6THZ6_9HELO</name>
<dbReference type="InParanoid" id="A0A2J6THZ6"/>
<dbReference type="PANTHER" id="PTHR45458">
    <property type="entry name" value="SHORT-CHAIN DEHYDROGENASE/REDUCTASE SDR"/>
    <property type="match status" value="1"/>
</dbReference>
<organism evidence="1 2">
    <name type="scientific">Hyaloscypha bicolor E</name>
    <dbReference type="NCBI Taxonomy" id="1095630"/>
    <lineage>
        <taxon>Eukaryota</taxon>
        <taxon>Fungi</taxon>
        <taxon>Dikarya</taxon>
        <taxon>Ascomycota</taxon>
        <taxon>Pezizomycotina</taxon>
        <taxon>Leotiomycetes</taxon>
        <taxon>Helotiales</taxon>
        <taxon>Hyaloscyphaceae</taxon>
        <taxon>Hyaloscypha</taxon>
        <taxon>Hyaloscypha bicolor</taxon>
    </lineage>
</organism>
<dbReference type="InterPro" id="IPR052184">
    <property type="entry name" value="SDR_enzymes"/>
</dbReference>
<dbReference type="Gene3D" id="3.40.50.720">
    <property type="entry name" value="NAD(P)-binding Rossmann-like Domain"/>
    <property type="match status" value="1"/>
</dbReference>
<dbReference type="InterPro" id="IPR002347">
    <property type="entry name" value="SDR_fam"/>
</dbReference>
<proteinExistence type="predicted"/>
<protein>
    <recommendedName>
        <fullName evidence="3">NAD(P)-binding protein</fullName>
    </recommendedName>
</protein>
<dbReference type="OrthoDB" id="1933717at2759"/>
<dbReference type="Proteomes" id="UP000235371">
    <property type="component" value="Unassembled WGS sequence"/>
</dbReference>
<dbReference type="Pfam" id="PF00106">
    <property type="entry name" value="adh_short"/>
    <property type="match status" value="1"/>
</dbReference>
<dbReference type="EMBL" id="KZ613783">
    <property type="protein sequence ID" value="PMD62588.1"/>
    <property type="molecule type" value="Genomic_DNA"/>
</dbReference>
<gene>
    <name evidence="1" type="ORF">K444DRAFT_585817</name>
</gene>
<dbReference type="SUPFAM" id="SSF51735">
    <property type="entry name" value="NAD(P)-binding Rossmann-fold domains"/>
    <property type="match status" value="1"/>
</dbReference>
<dbReference type="PANTHER" id="PTHR45458:SF1">
    <property type="entry name" value="SHORT CHAIN DEHYDROGENASE"/>
    <property type="match status" value="1"/>
</dbReference>
<evidence type="ECO:0008006" key="3">
    <source>
        <dbReference type="Google" id="ProtNLM"/>
    </source>
</evidence>
<accession>A0A2J6THZ6</accession>
<evidence type="ECO:0000313" key="2">
    <source>
        <dbReference type="Proteomes" id="UP000235371"/>
    </source>
</evidence>
<evidence type="ECO:0000313" key="1">
    <source>
        <dbReference type="EMBL" id="PMD62588.1"/>
    </source>
</evidence>